<sequence length="172" mass="19741">MALNQPGINQRDFQEGVSLAGYRKTRKTLGTVNYTPYRYSNLYEPISRKIQKDLEFFREQKTIHKASKRKSSEKKRIGITEKKNLMEDILVPSNMFAKPKQSVQSGSPKEHKDKNSKQDTIEPPKETKETIETKETNIDDFPSDQSGGKLSSKKIIRVSNISPEKKKEPLVL</sequence>
<name>A0A6C0F698_9ZZZZ</name>
<dbReference type="EMBL" id="MN738786">
    <property type="protein sequence ID" value="QHT36674.1"/>
    <property type="molecule type" value="Genomic_DNA"/>
</dbReference>
<accession>A0A6C0F698</accession>
<reference evidence="2" key="1">
    <citation type="journal article" date="2020" name="Nature">
        <title>Giant virus diversity and host interactions through global metagenomics.</title>
        <authorList>
            <person name="Schulz F."/>
            <person name="Roux S."/>
            <person name="Paez-Espino D."/>
            <person name="Jungbluth S."/>
            <person name="Walsh D.A."/>
            <person name="Denef V.J."/>
            <person name="McMahon K.D."/>
            <person name="Konstantinidis K.T."/>
            <person name="Eloe-Fadrosh E.A."/>
            <person name="Kyrpides N.C."/>
            <person name="Woyke T."/>
        </authorList>
    </citation>
    <scope>NUCLEOTIDE SEQUENCE</scope>
    <source>
        <strain evidence="2">GVMAG-S-ERX555967-130</strain>
    </source>
</reference>
<proteinExistence type="predicted"/>
<feature type="compositionally biased region" description="Basic and acidic residues" evidence="1">
    <location>
        <begin position="163"/>
        <end position="172"/>
    </location>
</feature>
<feature type="region of interest" description="Disordered" evidence="1">
    <location>
        <begin position="92"/>
        <end position="172"/>
    </location>
</feature>
<protein>
    <submittedName>
        <fullName evidence="2">Uncharacterized protein</fullName>
    </submittedName>
</protein>
<feature type="compositionally biased region" description="Basic and acidic residues" evidence="1">
    <location>
        <begin position="108"/>
        <end position="137"/>
    </location>
</feature>
<organism evidence="2">
    <name type="scientific">viral metagenome</name>
    <dbReference type="NCBI Taxonomy" id="1070528"/>
    <lineage>
        <taxon>unclassified sequences</taxon>
        <taxon>metagenomes</taxon>
        <taxon>organismal metagenomes</taxon>
    </lineage>
</organism>
<dbReference type="AlphaFoldDB" id="A0A6C0F698"/>
<evidence type="ECO:0000256" key="1">
    <source>
        <dbReference type="SAM" id="MobiDB-lite"/>
    </source>
</evidence>
<evidence type="ECO:0000313" key="2">
    <source>
        <dbReference type="EMBL" id="QHT36674.1"/>
    </source>
</evidence>